<keyword evidence="3" id="KW-0547">Nucleotide-binding</keyword>
<evidence type="ECO:0000313" key="3">
    <source>
        <dbReference type="EMBL" id="MFC5065485.1"/>
    </source>
</evidence>
<organism evidence="3 4">
    <name type="scientific">Actinomycetospora atypica</name>
    <dbReference type="NCBI Taxonomy" id="1290095"/>
    <lineage>
        <taxon>Bacteria</taxon>
        <taxon>Bacillati</taxon>
        <taxon>Actinomycetota</taxon>
        <taxon>Actinomycetes</taxon>
        <taxon>Pseudonocardiales</taxon>
        <taxon>Pseudonocardiaceae</taxon>
        <taxon>Actinomycetospora</taxon>
    </lineage>
</organism>
<dbReference type="InterPro" id="IPR050267">
    <property type="entry name" value="Anti-sigma-factor_SerPK"/>
</dbReference>
<dbReference type="Proteomes" id="UP001595947">
    <property type="component" value="Unassembled WGS sequence"/>
</dbReference>
<dbReference type="GO" id="GO:0005524">
    <property type="term" value="F:ATP binding"/>
    <property type="evidence" value="ECO:0007669"/>
    <property type="project" value="UniProtKB-KW"/>
</dbReference>
<name>A0ABV9YVX1_9PSEU</name>
<evidence type="ECO:0000313" key="4">
    <source>
        <dbReference type="Proteomes" id="UP001595947"/>
    </source>
</evidence>
<dbReference type="Pfam" id="PF13581">
    <property type="entry name" value="HATPase_c_2"/>
    <property type="match status" value="1"/>
</dbReference>
<keyword evidence="1" id="KW-0418">Kinase</keyword>
<keyword evidence="1" id="KW-0723">Serine/threonine-protein kinase</keyword>
<keyword evidence="3" id="KW-0067">ATP-binding</keyword>
<accession>A0ABV9YVX1</accession>
<evidence type="ECO:0000256" key="1">
    <source>
        <dbReference type="ARBA" id="ARBA00022527"/>
    </source>
</evidence>
<dbReference type="SUPFAM" id="SSF55874">
    <property type="entry name" value="ATPase domain of HSP90 chaperone/DNA topoisomerase II/histidine kinase"/>
    <property type="match status" value="1"/>
</dbReference>
<evidence type="ECO:0000259" key="2">
    <source>
        <dbReference type="Pfam" id="PF13581"/>
    </source>
</evidence>
<dbReference type="Gene3D" id="3.30.565.10">
    <property type="entry name" value="Histidine kinase-like ATPase, C-terminal domain"/>
    <property type="match status" value="1"/>
</dbReference>
<keyword evidence="4" id="KW-1185">Reference proteome</keyword>
<dbReference type="RefSeq" id="WP_378038816.1">
    <property type="nucleotide sequence ID" value="NZ_JBHSIV010000038.1"/>
</dbReference>
<proteinExistence type="predicted"/>
<feature type="domain" description="Histidine kinase/HSP90-like ATPase" evidence="2">
    <location>
        <begin position="12"/>
        <end position="128"/>
    </location>
</feature>
<dbReference type="EMBL" id="JBHSIV010000038">
    <property type="protein sequence ID" value="MFC5065485.1"/>
    <property type="molecule type" value="Genomic_DNA"/>
</dbReference>
<gene>
    <name evidence="3" type="ORF">ACFPBZ_24925</name>
</gene>
<sequence>MTPHYPLELVAEALPAQVGTFRRALRRWLADALGPDDEAADLGDDLILAASEALENVVDHAYEGVTPGSMTLTARVDGTEVTVVVTDAGHWREPDTGPTTRGRGIALMESLAEARVDRGEPGTVVTLRRGTAATAQG</sequence>
<comment type="caution">
    <text evidence="3">The sequence shown here is derived from an EMBL/GenBank/DDBJ whole genome shotgun (WGS) entry which is preliminary data.</text>
</comment>
<keyword evidence="1" id="KW-0808">Transferase</keyword>
<dbReference type="PANTHER" id="PTHR35526">
    <property type="entry name" value="ANTI-SIGMA-F FACTOR RSBW-RELATED"/>
    <property type="match status" value="1"/>
</dbReference>
<dbReference type="CDD" id="cd16936">
    <property type="entry name" value="HATPase_RsbW-like"/>
    <property type="match status" value="1"/>
</dbReference>
<dbReference type="InterPro" id="IPR036890">
    <property type="entry name" value="HATPase_C_sf"/>
</dbReference>
<protein>
    <submittedName>
        <fullName evidence="3">ATP-binding protein</fullName>
    </submittedName>
</protein>
<dbReference type="InterPro" id="IPR003594">
    <property type="entry name" value="HATPase_dom"/>
</dbReference>
<dbReference type="PANTHER" id="PTHR35526:SF3">
    <property type="entry name" value="ANTI-SIGMA-F FACTOR RSBW"/>
    <property type="match status" value="1"/>
</dbReference>
<reference evidence="4" key="1">
    <citation type="journal article" date="2019" name="Int. J. Syst. Evol. Microbiol.">
        <title>The Global Catalogue of Microorganisms (GCM) 10K type strain sequencing project: providing services to taxonomists for standard genome sequencing and annotation.</title>
        <authorList>
            <consortium name="The Broad Institute Genomics Platform"/>
            <consortium name="The Broad Institute Genome Sequencing Center for Infectious Disease"/>
            <person name="Wu L."/>
            <person name="Ma J."/>
        </authorList>
    </citation>
    <scope>NUCLEOTIDE SEQUENCE [LARGE SCALE GENOMIC DNA]</scope>
    <source>
        <strain evidence="4">CGMCC 4.7093</strain>
    </source>
</reference>